<reference evidence="3 4" key="1">
    <citation type="submission" date="2016-10" db="EMBL/GenBank/DDBJ databases">
        <authorList>
            <person name="de Groot N.N."/>
        </authorList>
    </citation>
    <scope>NUCLEOTIDE SEQUENCE [LARGE SCALE GENOMIC DNA]</scope>
    <source>
        <strain evidence="3 4">CGMCC 4.2023</strain>
    </source>
</reference>
<evidence type="ECO:0000313" key="4">
    <source>
        <dbReference type="Proteomes" id="UP000236754"/>
    </source>
</evidence>
<dbReference type="AlphaFoldDB" id="A0A1H6DAF2"/>
<evidence type="ECO:0000256" key="2">
    <source>
        <dbReference type="ARBA" id="ARBA00022801"/>
    </source>
</evidence>
<organism evidence="3 4">
    <name type="scientific">Actinacidiphila yanglinensis</name>
    <dbReference type="NCBI Taxonomy" id="310779"/>
    <lineage>
        <taxon>Bacteria</taxon>
        <taxon>Bacillati</taxon>
        <taxon>Actinomycetota</taxon>
        <taxon>Actinomycetes</taxon>
        <taxon>Kitasatosporales</taxon>
        <taxon>Streptomycetaceae</taxon>
        <taxon>Actinacidiphila</taxon>
    </lineage>
</organism>
<dbReference type="InterPro" id="IPR050261">
    <property type="entry name" value="FrsA_esterase"/>
</dbReference>
<dbReference type="InterPro" id="IPR029058">
    <property type="entry name" value="AB_hydrolase_fold"/>
</dbReference>
<dbReference type="Proteomes" id="UP000236754">
    <property type="component" value="Unassembled WGS sequence"/>
</dbReference>
<gene>
    <name evidence="3" type="ORF">SAMN05216223_11320</name>
</gene>
<evidence type="ECO:0000313" key="3">
    <source>
        <dbReference type="EMBL" id="SEG81813.1"/>
    </source>
</evidence>
<dbReference type="RefSeq" id="WP_103888538.1">
    <property type="nucleotide sequence ID" value="NZ_FNVU01000013.1"/>
</dbReference>
<accession>A0A1H6DAF2</accession>
<proteinExistence type="inferred from homology"/>
<name>A0A1H6DAF2_9ACTN</name>
<dbReference type="PANTHER" id="PTHR22946">
    <property type="entry name" value="DIENELACTONE HYDROLASE DOMAIN-CONTAINING PROTEIN-RELATED"/>
    <property type="match status" value="1"/>
</dbReference>
<comment type="similarity">
    <text evidence="1">Belongs to the AB hydrolase superfamily.</text>
</comment>
<dbReference type="OrthoDB" id="4158640at2"/>
<protein>
    <submittedName>
        <fullName evidence="3">Dienelactone hydrolase</fullName>
    </submittedName>
</protein>
<dbReference type="GO" id="GO:0052689">
    <property type="term" value="F:carboxylic ester hydrolase activity"/>
    <property type="evidence" value="ECO:0007669"/>
    <property type="project" value="UniProtKB-ARBA"/>
</dbReference>
<keyword evidence="2 3" id="KW-0378">Hydrolase</keyword>
<dbReference type="Gene3D" id="3.40.50.1820">
    <property type="entry name" value="alpha/beta hydrolase"/>
    <property type="match status" value="1"/>
</dbReference>
<sequence length="260" mass="27860">MDEAIEWTDRRIVDGGVLEQGFRSAREVSTVPGVLWLPHPPAASPPPLVLLGHGGSGHKRSERIAALARWFASYAGVAALAIDGPLHGDRVPSPLPASEYQAHIAAEGIDVVLDRMADDWQATVHALSASGLVDAGNLAYLGMSMGARFGIPASAALGDRLRCAVFGKFGLWQGSALHQGLEAPERIATDAGRITAPTLFHVQWDDEIFPRDGQLALFDALGAPDKQLIGYAGSHTETRSAAIELWREFVCRHLAPHDTR</sequence>
<dbReference type="PANTHER" id="PTHR22946:SF9">
    <property type="entry name" value="POLYKETIDE TRANSFERASE AF380"/>
    <property type="match status" value="1"/>
</dbReference>
<dbReference type="EMBL" id="FNVU01000013">
    <property type="protein sequence ID" value="SEG81813.1"/>
    <property type="molecule type" value="Genomic_DNA"/>
</dbReference>
<keyword evidence="4" id="KW-1185">Reference proteome</keyword>
<dbReference type="SUPFAM" id="SSF53474">
    <property type="entry name" value="alpha/beta-Hydrolases"/>
    <property type="match status" value="1"/>
</dbReference>
<evidence type="ECO:0000256" key="1">
    <source>
        <dbReference type="ARBA" id="ARBA00008645"/>
    </source>
</evidence>